<keyword evidence="10" id="KW-1185">Reference proteome</keyword>
<evidence type="ECO:0000256" key="2">
    <source>
        <dbReference type="ARBA" id="ARBA00022670"/>
    </source>
</evidence>
<dbReference type="Gene3D" id="2.60.40.10">
    <property type="entry name" value="Immunoglobulins"/>
    <property type="match status" value="1"/>
</dbReference>
<proteinExistence type="inferred from homology"/>
<dbReference type="InterPro" id="IPR022398">
    <property type="entry name" value="Peptidase_S8_His-AS"/>
</dbReference>
<dbReference type="PROSITE" id="PS00136">
    <property type="entry name" value="SUBTILASE_ASP"/>
    <property type="match status" value="1"/>
</dbReference>
<organism evidence="9 10">
    <name type="scientific">Myceligenerans pegani</name>
    <dbReference type="NCBI Taxonomy" id="2776917"/>
    <lineage>
        <taxon>Bacteria</taxon>
        <taxon>Bacillati</taxon>
        <taxon>Actinomycetota</taxon>
        <taxon>Actinomycetes</taxon>
        <taxon>Micrococcales</taxon>
        <taxon>Promicromonosporaceae</taxon>
        <taxon>Myceligenerans</taxon>
    </lineage>
</organism>
<dbReference type="EMBL" id="JADAQT010000111">
    <property type="protein sequence ID" value="MBE1878813.1"/>
    <property type="molecule type" value="Genomic_DNA"/>
</dbReference>
<evidence type="ECO:0000256" key="6">
    <source>
        <dbReference type="RuleBase" id="RU003355"/>
    </source>
</evidence>
<dbReference type="InterPro" id="IPR036852">
    <property type="entry name" value="Peptidase_S8/S53_dom_sf"/>
</dbReference>
<dbReference type="Pfam" id="PF00082">
    <property type="entry name" value="Peptidase_S8"/>
    <property type="match status" value="1"/>
</dbReference>
<dbReference type="InterPro" id="IPR023827">
    <property type="entry name" value="Peptidase_S8_Asp-AS"/>
</dbReference>
<dbReference type="InterPro" id="IPR023828">
    <property type="entry name" value="Peptidase_S8_Ser-AS"/>
</dbReference>
<evidence type="ECO:0000256" key="5">
    <source>
        <dbReference type="PROSITE-ProRule" id="PRU01240"/>
    </source>
</evidence>
<dbReference type="PROSITE" id="PS51892">
    <property type="entry name" value="SUBTILASE"/>
    <property type="match status" value="1"/>
</dbReference>
<dbReference type="InterPro" id="IPR034213">
    <property type="entry name" value="S8_Vpr-like"/>
</dbReference>
<keyword evidence="3 5" id="KW-0378">Hydrolase</keyword>
<feature type="active site" description="Charge relay system" evidence="5">
    <location>
        <position position="648"/>
    </location>
</feature>
<evidence type="ECO:0000259" key="8">
    <source>
        <dbReference type="Pfam" id="PF00082"/>
    </source>
</evidence>
<accession>A0ABR9N6P4</accession>
<evidence type="ECO:0000313" key="10">
    <source>
        <dbReference type="Proteomes" id="UP000625527"/>
    </source>
</evidence>
<dbReference type="InterPro" id="IPR013783">
    <property type="entry name" value="Ig-like_fold"/>
</dbReference>
<reference evidence="9 10" key="1">
    <citation type="submission" date="2020-10" db="EMBL/GenBank/DDBJ databases">
        <title>Myceligenerans pegani sp. nov., an endophytic actinomycete isolated from Peganum harmala L. in Xinjiang, China.</title>
        <authorList>
            <person name="Xin L."/>
        </authorList>
    </citation>
    <scope>NUCLEOTIDE SEQUENCE [LARGE SCALE GENOMIC DNA]</scope>
    <source>
        <strain evidence="9 10">TRM65318</strain>
    </source>
</reference>
<sequence length="1147" mass="117862">MRHRPLGALAPTHSPARRRAVSAASRRAARAIGLVAVAALAGGTVLMPAAAAPGSPSGLGGGFDRSGAPTPDLASVAGLEPVYGKRAAIAPGLAEADPDETVTAFVQLDAPSAVDLHGQGRSRAQVRDGIADVEAMADAVLPRSRERSADLDRTAVTTNVVAGFTVTGGAGEVRELAEERDVLKVWKVTPKQVVNKGQDGFTRAVEAWRDTGRTGKGVRIGVIDTGLDYTHAAFGGPGTAEAFEAATAENGTLPVPDGVFDSAKYLGGYDFAGHTYDARYPDLDTPEPDPNPIDSYDDGGGHGTHVAGSAAGYGVLPDGSTFRGDYADLDGESLLDWRVGPGTAPEAGIYALKVFGDLGGSTNVVIPALDHAADPNGDGDVSDRLDILNLSLGSDGSPADDPESLFIDQLAEIGTLSVIASGNAGDITDIGGSPGNAASAITVANSVGSHAAYDAIAVAEPADVAGPYPFQNSINYTGDDVTAPAAFVADDFTGCSAFTAEQEAAVDGKFVYLYWDDNNATRPCGSTARFDNAEAAGAVGVLLSSDLEVFSGGIAGNAGIPGGQLTRPATEALLPAIQEGTVVVTAGPSLANSTYEEISLGDTLNPGSSRGVHGSLGVVKPDVAAPGTAISSAGAGHGTQPVIMSGTSMASPHTAGIAALVAQDHPTWSPARVKAAVMNTATHDVYTEAEGEGVAYGPERVGSGRVDSVGAVRTDVLAYAADAPELVSVGFGVVPVERSARVTRTVKVVNTGHRPATYRTSYLESSTAGGARISVWPESFTVRPGRTAKVRVTLTADARSLVREIGPASSETASIGGARDYLAMVTGRLQLTPVRGTGGEALRVPVQAAPRPVADIAGKTVRDRRGGTETLELTGRGVSTGGWTSIVAPFALEATSPALPPSAWSGTSRSAIRQGDIRAVGFASTAPQYEAAGFDPSSAAAGIGIATEGEWASLGLSTVPVVLVDIDDDGAFDYEIDVVKFSNNPNAVATDDVTVAVTFDLRTGQDIWAEYANGLDGSVDTGVFDNNVVTVPVQPWLLGLAPGDTPTFQVATFSWYATGEGQLVDAAEPFTADPYAPPIWFDGENDVLYASEGGMSLAVHRAEGAEEAELLLLHYHNATPGKRWEIVDAPSSRSGDGHRPPWRWWQR</sequence>
<dbReference type="PROSITE" id="PS00137">
    <property type="entry name" value="SUBTILASE_HIS"/>
    <property type="match status" value="1"/>
</dbReference>
<dbReference type="PROSITE" id="PS00138">
    <property type="entry name" value="SUBTILASE_SER"/>
    <property type="match status" value="1"/>
</dbReference>
<dbReference type="CDD" id="cd07474">
    <property type="entry name" value="Peptidases_S8_subtilisin_Vpr-like"/>
    <property type="match status" value="1"/>
</dbReference>
<keyword evidence="4 5" id="KW-0720">Serine protease</keyword>
<comment type="similarity">
    <text evidence="1 5 6">Belongs to the peptidase S8 family.</text>
</comment>
<evidence type="ECO:0000256" key="3">
    <source>
        <dbReference type="ARBA" id="ARBA00022801"/>
    </source>
</evidence>
<dbReference type="PRINTS" id="PR00723">
    <property type="entry name" value="SUBTILISIN"/>
</dbReference>
<keyword evidence="2 5" id="KW-0645">Protease</keyword>
<dbReference type="InterPro" id="IPR050131">
    <property type="entry name" value="Peptidase_S8_subtilisin-like"/>
</dbReference>
<dbReference type="RefSeq" id="WP_192865374.1">
    <property type="nucleotide sequence ID" value="NZ_JADAQT010000111.1"/>
</dbReference>
<feature type="active site" description="Charge relay system" evidence="5">
    <location>
        <position position="302"/>
    </location>
</feature>
<dbReference type="PANTHER" id="PTHR43806">
    <property type="entry name" value="PEPTIDASE S8"/>
    <property type="match status" value="1"/>
</dbReference>
<dbReference type="Gene3D" id="3.40.50.200">
    <property type="entry name" value="Peptidase S8/S53 domain"/>
    <property type="match status" value="2"/>
</dbReference>
<dbReference type="InterPro" id="IPR015500">
    <property type="entry name" value="Peptidase_S8_subtilisin-rel"/>
</dbReference>
<feature type="active site" description="Charge relay system" evidence="5">
    <location>
        <position position="224"/>
    </location>
</feature>
<dbReference type="PANTHER" id="PTHR43806:SF65">
    <property type="entry name" value="SERINE PROTEASE APRX"/>
    <property type="match status" value="1"/>
</dbReference>
<evidence type="ECO:0000313" key="9">
    <source>
        <dbReference type="EMBL" id="MBE1878813.1"/>
    </source>
</evidence>
<feature type="region of interest" description="Disordered" evidence="7">
    <location>
        <begin position="1127"/>
        <end position="1147"/>
    </location>
</feature>
<protein>
    <submittedName>
        <fullName evidence="9">S8 family serine peptidase</fullName>
    </submittedName>
</protein>
<comment type="caution">
    <text evidence="9">The sequence shown here is derived from an EMBL/GenBank/DDBJ whole genome shotgun (WGS) entry which is preliminary data.</text>
</comment>
<dbReference type="SUPFAM" id="SSF52743">
    <property type="entry name" value="Subtilisin-like"/>
    <property type="match status" value="1"/>
</dbReference>
<dbReference type="InterPro" id="IPR000209">
    <property type="entry name" value="Peptidase_S8/S53_dom"/>
</dbReference>
<evidence type="ECO:0000256" key="1">
    <source>
        <dbReference type="ARBA" id="ARBA00011073"/>
    </source>
</evidence>
<feature type="domain" description="Peptidase S8/S53" evidence="8">
    <location>
        <begin position="215"/>
        <end position="684"/>
    </location>
</feature>
<name>A0ABR9N6P4_9MICO</name>
<evidence type="ECO:0000256" key="7">
    <source>
        <dbReference type="SAM" id="MobiDB-lite"/>
    </source>
</evidence>
<evidence type="ECO:0000256" key="4">
    <source>
        <dbReference type="ARBA" id="ARBA00022825"/>
    </source>
</evidence>
<dbReference type="Proteomes" id="UP000625527">
    <property type="component" value="Unassembled WGS sequence"/>
</dbReference>
<gene>
    <name evidence="9" type="ORF">IHE71_24255</name>
</gene>